<evidence type="ECO:0000313" key="1">
    <source>
        <dbReference type="EMBL" id="SUK55465.1"/>
    </source>
</evidence>
<organism evidence="1 2">
    <name type="scientific">Staphylococcus aureus</name>
    <dbReference type="NCBI Taxonomy" id="1280"/>
    <lineage>
        <taxon>Bacteria</taxon>
        <taxon>Bacillati</taxon>
        <taxon>Bacillota</taxon>
        <taxon>Bacilli</taxon>
        <taxon>Bacillales</taxon>
        <taxon>Staphylococcaceae</taxon>
        <taxon>Staphylococcus</taxon>
    </lineage>
</organism>
<dbReference type="InterPro" id="IPR037171">
    <property type="entry name" value="NagB/RpiA_transferase-like"/>
</dbReference>
<gene>
    <name evidence="1" type="ORF">NCTC6133_02498</name>
</gene>
<dbReference type="AlphaFoldDB" id="A0A1D4QT80"/>
<dbReference type="EMBL" id="UHAP01000001">
    <property type="protein sequence ID" value="SUK55465.1"/>
    <property type="molecule type" value="Genomic_DNA"/>
</dbReference>
<sequence>MEAREIFLVVTGANKRDVVEKLYQENGKTSFEPADLKAHRMVNVILDKEAAAGLPEDVKAYFTSRFA</sequence>
<proteinExistence type="predicted"/>
<dbReference type="Gene3D" id="3.40.50.1360">
    <property type="match status" value="1"/>
</dbReference>
<reference evidence="1 2" key="1">
    <citation type="submission" date="2018-06" db="EMBL/GenBank/DDBJ databases">
        <authorList>
            <consortium name="Pathogen Informatics"/>
            <person name="Doyle S."/>
        </authorList>
    </citation>
    <scope>NUCLEOTIDE SEQUENCE [LARGE SCALE GENOMIC DNA]</scope>
    <source>
        <strain evidence="1 2">NCTC6133</strain>
    </source>
</reference>
<name>A0A1D4QT80_STAAU</name>
<dbReference type="SUPFAM" id="SSF100950">
    <property type="entry name" value="NagB/RpiA/CoA transferase-like"/>
    <property type="match status" value="1"/>
</dbReference>
<accession>A0A1D4QT80</accession>
<protein>
    <submittedName>
        <fullName evidence="1">Glucosamine-6-phosphate deaminase</fullName>
    </submittedName>
</protein>
<evidence type="ECO:0000313" key="2">
    <source>
        <dbReference type="Proteomes" id="UP000255091"/>
    </source>
</evidence>
<dbReference type="Proteomes" id="UP000255091">
    <property type="component" value="Unassembled WGS sequence"/>
</dbReference>